<evidence type="ECO:0000256" key="2">
    <source>
        <dbReference type="SAM" id="Phobius"/>
    </source>
</evidence>
<dbReference type="Proteomes" id="UP000326759">
    <property type="component" value="Unassembled WGS sequence"/>
</dbReference>
<keyword evidence="2" id="KW-0472">Membrane</keyword>
<keyword evidence="2" id="KW-1133">Transmembrane helix</keyword>
<reference evidence="3 4" key="1">
    <citation type="journal article" date="2019" name="PLoS Biol.">
        <title>Sex chromosomes control vertical transmission of feminizing Wolbachia symbionts in an isopod.</title>
        <authorList>
            <person name="Becking T."/>
            <person name="Chebbi M.A."/>
            <person name="Giraud I."/>
            <person name="Moumen B."/>
            <person name="Laverre T."/>
            <person name="Caubet Y."/>
            <person name="Peccoud J."/>
            <person name="Gilbert C."/>
            <person name="Cordaux R."/>
        </authorList>
    </citation>
    <scope>NUCLEOTIDE SEQUENCE [LARGE SCALE GENOMIC DNA]</scope>
    <source>
        <strain evidence="3">ANa2</strain>
        <tissue evidence="3">Whole body excluding digestive tract and cuticle</tissue>
    </source>
</reference>
<keyword evidence="2" id="KW-0812">Transmembrane</keyword>
<feature type="compositionally biased region" description="Basic and acidic residues" evidence="1">
    <location>
        <begin position="43"/>
        <end position="72"/>
    </location>
</feature>
<gene>
    <name evidence="3" type="ORF">Anas_09910</name>
</gene>
<evidence type="ECO:0000313" key="3">
    <source>
        <dbReference type="EMBL" id="KAB7502132.1"/>
    </source>
</evidence>
<evidence type="ECO:0000256" key="1">
    <source>
        <dbReference type="SAM" id="MobiDB-lite"/>
    </source>
</evidence>
<sequence length="142" mass="16216">MPHYTGRNRTIQDYVRMETENMARDMGIPRSSLRSCEEFMSEGQKHDNKNENEHGNERENQHGNERENEHRNQQAQGNGSESESWISRGCMQKSAKSSVQNISGLNVHFCDDSLCNSSRFSGVGWLGFLIITLIAFSFTKLV</sequence>
<feature type="compositionally biased region" description="Polar residues" evidence="1">
    <location>
        <begin position="73"/>
        <end position="85"/>
    </location>
</feature>
<dbReference type="AlphaFoldDB" id="A0A5N5T6L9"/>
<keyword evidence="4" id="KW-1185">Reference proteome</keyword>
<protein>
    <submittedName>
        <fullName evidence="3">Uncharacterized protein</fullName>
    </submittedName>
</protein>
<name>A0A5N5T6L9_9CRUS</name>
<evidence type="ECO:0000313" key="4">
    <source>
        <dbReference type="Proteomes" id="UP000326759"/>
    </source>
</evidence>
<dbReference type="OrthoDB" id="10439945at2759"/>
<accession>A0A5N5T6L9</accession>
<comment type="caution">
    <text evidence="3">The sequence shown here is derived from an EMBL/GenBank/DDBJ whole genome shotgun (WGS) entry which is preliminary data.</text>
</comment>
<feature type="transmembrane region" description="Helical" evidence="2">
    <location>
        <begin position="120"/>
        <end position="139"/>
    </location>
</feature>
<proteinExistence type="predicted"/>
<organism evidence="3 4">
    <name type="scientific">Armadillidium nasatum</name>
    <dbReference type="NCBI Taxonomy" id="96803"/>
    <lineage>
        <taxon>Eukaryota</taxon>
        <taxon>Metazoa</taxon>
        <taxon>Ecdysozoa</taxon>
        <taxon>Arthropoda</taxon>
        <taxon>Crustacea</taxon>
        <taxon>Multicrustacea</taxon>
        <taxon>Malacostraca</taxon>
        <taxon>Eumalacostraca</taxon>
        <taxon>Peracarida</taxon>
        <taxon>Isopoda</taxon>
        <taxon>Oniscidea</taxon>
        <taxon>Crinocheta</taxon>
        <taxon>Armadillidiidae</taxon>
        <taxon>Armadillidium</taxon>
    </lineage>
</organism>
<feature type="region of interest" description="Disordered" evidence="1">
    <location>
        <begin position="22"/>
        <end position="90"/>
    </location>
</feature>
<dbReference type="EMBL" id="SEYY01008472">
    <property type="protein sequence ID" value="KAB7502132.1"/>
    <property type="molecule type" value="Genomic_DNA"/>
</dbReference>